<dbReference type="Proteomes" id="UP001140817">
    <property type="component" value="Unassembled WGS sequence"/>
</dbReference>
<dbReference type="PANTHER" id="PTHR43072">
    <property type="entry name" value="N-ACETYLTRANSFERASE"/>
    <property type="match status" value="1"/>
</dbReference>
<dbReference type="SUPFAM" id="SSF55729">
    <property type="entry name" value="Acyl-CoA N-acyltransferases (Nat)"/>
    <property type="match status" value="1"/>
</dbReference>
<dbReference type="InterPro" id="IPR016181">
    <property type="entry name" value="Acyl_CoA_acyltransferase"/>
</dbReference>
<dbReference type="PROSITE" id="PS51186">
    <property type="entry name" value="GNAT"/>
    <property type="match status" value="1"/>
</dbReference>
<keyword evidence="1" id="KW-0808">Transferase</keyword>
<comment type="caution">
    <text evidence="4">The sequence shown here is derived from an EMBL/GenBank/DDBJ whole genome shotgun (WGS) entry which is preliminary data.</text>
</comment>
<proteinExistence type="predicted"/>
<evidence type="ECO:0000256" key="1">
    <source>
        <dbReference type="ARBA" id="ARBA00022679"/>
    </source>
</evidence>
<reference evidence="4" key="1">
    <citation type="submission" date="2022-07" db="EMBL/GenBank/DDBJ databases">
        <title>Enhanced cultured diversity of the mouse gut microbiota enables custom-made synthetic communities.</title>
        <authorList>
            <person name="Afrizal A."/>
        </authorList>
    </citation>
    <scope>NUCLEOTIDE SEQUENCE</scope>
    <source>
        <strain evidence="4">DSM 29186</strain>
    </source>
</reference>
<protein>
    <submittedName>
        <fullName evidence="4">GNAT family N-acetyltransferase</fullName>
    </submittedName>
</protein>
<dbReference type="CDD" id="cd04301">
    <property type="entry name" value="NAT_SF"/>
    <property type="match status" value="1"/>
</dbReference>
<evidence type="ECO:0000256" key="2">
    <source>
        <dbReference type="ARBA" id="ARBA00023315"/>
    </source>
</evidence>
<feature type="domain" description="N-acetyltransferase" evidence="3">
    <location>
        <begin position="1"/>
        <end position="161"/>
    </location>
</feature>
<name>A0A9X2MF56_9FIRM</name>
<dbReference type="EMBL" id="JANKBY010000559">
    <property type="protein sequence ID" value="MCR1825101.1"/>
    <property type="molecule type" value="Genomic_DNA"/>
</dbReference>
<dbReference type="Pfam" id="PF13420">
    <property type="entry name" value="Acetyltransf_4"/>
    <property type="match status" value="1"/>
</dbReference>
<evidence type="ECO:0000313" key="5">
    <source>
        <dbReference type="Proteomes" id="UP001140817"/>
    </source>
</evidence>
<keyword evidence="2" id="KW-0012">Acyltransferase</keyword>
<gene>
    <name evidence="4" type="ORF">NSA58_20355</name>
</gene>
<dbReference type="PANTHER" id="PTHR43072:SF23">
    <property type="entry name" value="UPF0039 PROTEIN C11D3.02C"/>
    <property type="match status" value="1"/>
</dbReference>
<organism evidence="4 5">
    <name type="scientific">Terrisporobacter muris</name>
    <dbReference type="NCBI Taxonomy" id="2963284"/>
    <lineage>
        <taxon>Bacteria</taxon>
        <taxon>Bacillati</taxon>
        <taxon>Bacillota</taxon>
        <taxon>Clostridia</taxon>
        <taxon>Peptostreptococcales</taxon>
        <taxon>Peptostreptococcaceae</taxon>
        <taxon>Terrisporobacter</taxon>
    </lineage>
</organism>
<evidence type="ECO:0000313" key="4">
    <source>
        <dbReference type="EMBL" id="MCR1825101.1"/>
    </source>
</evidence>
<dbReference type="Gene3D" id="3.40.630.30">
    <property type="match status" value="1"/>
</dbReference>
<sequence>MKLRFVTVKDCQSLLKIYSQYIDTPITFETTLPNEIEFASRIKNITSFYPYIVCEDKGKIIGYAYAHRYKERDAYQWNAELSIYIDKEFTMSGLGKKMYGVLLEMLKLQGIKTVYGCVTLPNIKSENLHKSLGFNEVGIYKNTGYKCGKWHDVAWFEKAIASYDIEPKPIISINEISKGQLDLIMQKFI</sequence>
<dbReference type="GO" id="GO:0016747">
    <property type="term" value="F:acyltransferase activity, transferring groups other than amino-acyl groups"/>
    <property type="evidence" value="ECO:0007669"/>
    <property type="project" value="InterPro"/>
</dbReference>
<keyword evidence="5" id="KW-1185">Reference proteome</keyword>
<dbReference type="InterPro" id="IPR000182">
    <property type="entry name" value="GNAT_dom"/>
</dbReference>
<dbReference type="RefSeq" id="WP_074079602.1">
    <property type="nucleotide sequence ID" value="NZ_JANKBY010000559.1"/>
</dbReference>
<evidence type="ECO:0000259" key="3">
    <source>
        <dbReference type="PROSITE" id="PS51186"/>
    </source>
</evidence>
<accession>A0A9X2MF56</accession>
<dbReference type="AlphaFoldDB" id="A0A9X2MF56"/>